<gene>
    <name evidence="14" type="ORF">RRG08_067184</name>
</gene>
<comment type="subcellular location">
    <subcellularLocation>
        <location evidence="1">Nucleus</location>
    </subcellularLocation>
</comment>
<reference evidence="14" key="1">
    <citation type="journal article" date="2023" name="G3 (Bethesda)">
        <title>A reference genome for the long-term kleptoplast-retaining sea slug Elysia crispata morphotype clarki.</title>
        <authorList>
            <person name="Eastman K.E."/>
            <person name="Pendleton A.L."/>
            <person name="Shaikh M.A."/>
            <person name="Suttiyut T."/>
            <person name="Ogas R."/>
            <person name="Tomko P."/>
            <person name="Gavelis G."/>
            <person name="Widhalm J.R."/>
            <person name="Wisecaver J.H."/>
        </authorList>
    </citation>
    <scope>NUCLEOTIDE SEQUENCE</scope>
    <source>
        <strain evidence="14">ECLA1</strain>
    </source>
</reference>
<keyword evidence="9" id="KW-0804">Transcription</keyword>
<comment type="similarity">
    <text evidence="2">Belongs to the krueppel C2H2-type zinc-finger protein family.</text>
</comment>
<keyword evidence="6" id="KW-0862">Zinc</keyword>
<dbReference type="AlphaFoldDB" id="A0AAE0XSR1"/>
<evidence type="ECO:0000256" key="1">
    <source>
        <dbReference type="ARBA" id="ARBA00004123"/>
    </source>
</evidence>
<evidence type="ECO:0000259" key="13">
    <source>
        <dbReference type="PROSITE" id="PS50157"/>
    </source>
</evidence>
<dbReference type="PROSITE" id="PS00028">
    <property type="entry name" value="ZINC_FINGER_C2H2_1"/>
    <property type="match status" value="7"/>
</dbReference>
<dbReference type="InterPro" id="IPR036236">
    <property type="entry name" value="Znf_C2H2_sf"/>
</dbReference>
<keyword evidence="7" id="KW-0805">Transcription regulation</keyword>
<dbReference type="PANTHER" id="PTHR24379">
    <property type="entry name" value="KRAB AND ZINC FINGER DOMAIN-CONTAINING"/>
    <property type="match status" value="1"/>
</dbReference>
<evidence type="ECO:0000256" key="5">
    <source>
        <dbReference type="ARBA" id="ARBA00022771"/>
    </source>
</evidence>
<evidence type="ECO:0000256" key="11">
    <source>
        <dbReference type="PROSITE-ProRule" id="PRU00042"/>
    </source>
</evidence>
<evidence type="ECO:0000256" key="7">
    <source>
        <dbReference type="ARBA" id="ARBA00023015"/>
    </source>
</evidence>
<organism evidence="14 15">
    <name type="scientific">Elysia crispata</name>
    <name type="common">lettuce slug</name>
    <dbReference type="NCBI Taxonomy" id="231223"/>
    <lineage>
        <taxon>Eukaryota</taxon>
        <taxon>Metazoa</taxon>
        <taxon>Spiralia</taxon>
        <taxon>Lophotrochozoa</taxon>
        <taxon>Mollusca</taxon>
        <taxon>Gastropoda</taxon>
        <taxon>Heterobranchia</taxon>
        <taxon>Euthyneura</taxon>
        <taxon>Panpulmonata</taxon>
        <taxon>Sacoglossa</taxon>
        <taxon>Placobranchoidea</taxon>
        <taxon>Plakobranchidae</taxon>
        <taxon>Elysia</taxon>
    </lineage>
</organism>
<dbReference type="SMART" id="SM00355">
    <property type="entry name" value="ZnF_C2H2"/>
    <property type="match status" value="12"/>
</dbReference>
<dbReference type="GO" id="GO:0008270">
    <property type="term" value="F:zinc ion binding"/>
    <property type="evidence" value="ECO:0007669"/>
    <property type="project" value="UniProtKB-KW"/>
</dbReference>
<keyword evidence="15" id="KW-1185">Reference proteome</keyword>
<keyword evidence="10" id="KW-0539">Nucleus</keyword>
<dbReference type="InterPro" id="IPR013087">
    <property type="entry name" value="Znf_C2H2_type"/>
</dbReference>
<keyword evidence="8" id="KW-0238">DNA-binding</keyword>
<keyword evidence="4" id="KW-0677">Repeat</keyword>
<proteinExistence type="inferred from homology"/>
<dbReference type="GO" id="GO:0003677">
    <property type="term" value="F:DNA binding"/>
    <property type="evidence" value="ECO:0007669"/>
    <property type="project" value="UniProtKB-KW"/>
</dbReference>
<evidence type="ECO:0000256" key="4">
    <source>
        <dbReference type="ARBA" id="ARBA00022737"/>
    </source>
</evidence>
<accession>A0AAE0XSR1</accession>
<sequence length="670" mass="76833">MAGFKGKCCKKKFLYEVETPGLIYLSLDGRNPVYVGFQHKLKLEICLVSPEGQLQTALSSGKLEVKDKATLNHTEESAWADNLVSAQSYPKETEMPIKFMSSAEGNDSSDQTEMEHVPFIGHKTDDMFNQLHKTDKSYSKFNSPITNTQTVAKLKSKPLAKQQSEKELQMLRIGVREKLIRRKEKNEKERQKARVKLLMSKAIQNRESIILSKKQLDIFLEKSNKKSSVVNDESQRKADSCPSSDQYEDREGRRINQEVLQRASTSNDKQSEDNSVLCSCCAQFFPSKKEYERHIKSMPKKYHVCLKCNTAFPFKAYLWVHRMYHNDEVPRSSYKCNKCAFESPNLNKLKKHMLNHTRELRFQCCQCDKMFTTHSALLNHMPQHRPKGHYKCSCCDELFSSRSALAEHRKNTVPPKCGLCGQIFPNNTSRYIHYTTDHKDTILKCPTCGRMYSTQYDLTRHMFIHNRLKKQCPVCGIMVNRLEDHMLTHASVDEIPDSKLFMCDQCPRKFKFYSRLKSHQESHAKSRPKFSCHLCSQACASSAGLSRHMKNVHSDLMPYQCEICGKLCKQKSNLRVHMRIHYNTKMFPCNFCDQAFNYKASLQGHLRSKHSLEVTAGSDFVSSVNNLVLSESASKTDNSCISTNNTDGLVSKSEDLISSVQHSPSCTMEA</sequence>
<feature type="domain" description="C2H2-type" evidence="13">
    <location>
        <begin position="559"/>
        <end position="586"/>
    </location>
</feature>
<dbReference type="GO" id="GO:0005634">
    <property type="term" value="C:nucleus"/>
    <property type="evidence" value="ECO:0007669"/>
    <property type="project" value="UniProtKB-SubCell"/>
</dbReference>
<feature type="region of interest" description="Disordered" evidence="12">
    <location>
        <begin position="229"/>
        <end position="254"/>
    </location>
</feature>
<evidence type="ECO:0000256" key="9">
    <source>
        <dbReference type="ARBA" id="ARBA00023163"/>
    </source>
</evidence>
<evidence type="ECO:0000313" key="15">
    <source>
        <dbReference type="Proteomes" id="UP001283361"/>
    </source>
</evidence>
<dbReference type="EMBL" id="JAWDGP010007692">
    <property type="protein sequence ID" value="KAK3708510.1"/>
    <property type="molecule type" value="Genomic_DNA"/>
</dbReference>
<evidence type="ECO:0000313" key="14">
    <source>
        <dbReference type="EMBL" id="KAK3708510.1"/>
    </source>
</evidence>
<feature type="domain" description="C2H2-type" evidence="13">
    <location>
        <begin position="390"/>
        <end position="410"/>
    </location>
</feature>
<evidence type="ECO:0000256" key="8">
    <source>
        <dbReference type="ARBA" id="ARBA00023125"/>
    </source>
</evidence>
<name>A0AAE0XSR1_9GAST</name>
<dbReference type="Proteomes" id="UP001283361">
    <property type="component" value="Unassembled WGS sequence"/>
</dbReference>
<feature type="domain" description="C2H2-type" evidence="13">
    <location>
        <begin position="530"/>
        <end position="558"/>
    </location>
</feature>
<dbReference type="Pfam" id="PF00096">
    <property type="entry name" value="zf-C2H2"/>
    <property type="match status" value="4"/>
</dbReference>
<evidence type="ECO:0000256" key="12">
    <source>
        <dbReference type="SAM" id="MobiDB-lite"/>
    </source>
</evidence>
<feature type="domain" description="C2H2-type" evidence="13">
    <location>
        <begin position="501"/>
        <end position="528"/>
    </location>
</feature>
<keyword evidence="5 11" id="KW-0863">Zinc-finger</keyword>
<evidence type="ECO:0000256" key="10">
    <source>
        <dbReference type="ARBA" id="ARBA00023242"/>
    </source>
</evidence>
<dbReference type="PROSITE" id="PS50157">
    <property type="entry name" value="ZINC_FINGER_C2H2_2"/>
    <property type="match status" value="9"/>
</dbReference>
<protein>
    <recommendedName>
        <fullName evidence="13">C2H2-type domain-containing protein</fullName>
    </recommendedName>
</protein>
<dbReference type="FunFam" id="3.30.160.60:FF:001480">
    <property type="entry name" value="Si:cabz01071911.3"/>
    <property type="match status" value="1"/>
</dbReference>
<feature type="domain" description="C2H2-type" evidence="13">
    <location>
        <begin position="362"/>
        <end position="389"/>
    </location>
</feature>
<dbReference type="Gene3D" id="3.30.160.60">
    <property type="entry name" value="Classic Zinc Finger"/>
    <property type="match status" value="6"/>
</dbReference>
<feature type="domain" description="C2H2-type" evidence="13">
    <location>
        <begin position="443"/>
        <end position="470"/>
    </location>
</feature>
<comment type="caution">
    <text evidence="14">The sequence shown here is derived from an EMBL/GenBank/DDBJ whole genome shotgun (WGS) entry which is preliminary data.</text>
</comment>
<keyword evidence="3" id="KW-0479">Metal-binding</keyword>
<feature type="domain" description="C2H2-type" evidence="13">
    <location>
        <begin position="334"/>
        <end position="361"/>
    </location>
</feature>
<evidence type="ECO:0000256" key="2">
    <source>
        <dbReference type="ARBA" id="ARBA00006991"/>
    </source>
</evidence>
<feature type="domain" description="C2H2-type" evidence="13">
    <location>
        <begin position="587"/>
        <end position="615"/>
    </location>
</feature>
<dbReference type="PANTHER" id="PTHR24379:SF121">
    <property type="entry name" value="C2H2-TYPE DOMAIN-CONTAINING PROTEIN"/>
    <property type="match status" value="1"/>
</dbReference>
<feature type="domain" description="C2H2-type" evidence="13">
    <location>
        <begin position="303"/>
        <end position="330"/>
    </location>
</feature>
<evidence type="ECO:0000256" key="6">
    <source>
        <dbReference type="ARBA" id="ARBA00022833"/>
    </source>
</evidence>
<dbReference type="SUPFAM" id="SSF57667">
    <property type="entry name" value="beta-beta-alpha zinc fingers"/>
    <property type="match status" value="6"/>
</dbReference>
<evidence type="ECO:0000256" key="3">
    <source>
        <dbReference type="ARBA" id="ARBA00022723"/>
    </source>
</evidence>